<dbReference type="GO" id="GO:0043531">
    <property type="term" value="F:ADP binding"/>
    <property type="evidence" value="ECO:0007669"/>
    <property type="project" value="InterPro"/>
</dbReference>
<name>W1PI54_AMBTC</name>
<keyword evidence="2" id="KW-1185">Reference proteome</keyword>
<dbReference type="SUPFAM" id="SSF52540">
    <property type="entry name" value="P-loop containing nucleoside triphosphate hydrolases"/>
    <property type="match status" value="1"/>
</dbReference>
<dbReference type="InterPro" id="IPR042197">
    <property type="entry name" value="Apaf_helical"/>
</dbReference>
<organism evidence="1 2">
    <name type="scientific">Amborella trichopoda</name>
    <dbReference type="NCBI Taxonomy" id="13333"/>
    <lineage>
        <taxon>Eukaryota</taxon>
        <taxon>Viridiplantae</taxon>
        <taxon>Streptophyta</taxon>
        <taxon>Embryophyta</taxon>
        <taxon>Tracheophyta</taxon>
        <taxon>Spermatophyta</taxon>
        <taxon>Magnoliopsida</taxon>
        <taxon>Amborellales</taxon>
        <taxon>Amborellaceae</taxon>
        <taxon>Amborella</taxon>
    </lineage>
</organism>
<sequence length="144" mass="15805">MGDDSPVKVDILSDTQSCSLFFKAAGIRNPSPSIHHHAEIIFRWCTGLPLAISTVARAMAGRQTEGAWKNAIRKLEELASTLDGLVDELGSLEATRNEVDCLIDRGMCMLENGDELGRVRMNDVMRCDAGLRSVDHLARLKGRP</sequence>
<dbReference type="HOGENOM" id="CLU_1799065_0_0_1"/>
<dbReference type="Gramene" id="ERN07668">
    <property type="protein sequence ID" value="ERN07668"/>
    <property type="gene ID" value="AMTR_s00155p00049720"/>
</dbReference>
<evidence type="ECO:0000313" key="1">
    <source>
        <dbReference type="EMBL" id="ERN07668.1"/>
    </source>
</evidence>
<reference evidence="2" key="1">
    <citation type="journal article" date="2013" name="Science">
        <title>The Amborella genome and the evolution of flowering plants.</title>
        <authorList>
            <consortium name="Amborella Genome Project"/>
        </authorList>
    </citation>
    <scope>NUCLEOTIDE SEQUENCE [LARGE SCALE GENOMIC DNA]</scope>
</reference>
<dbReference type="InterPro" id="IPR027417">
    <property type="entry name" value="P-loop_NTPase"/>
</dbReference>
<protein>
    <submittedName>
        <fullName evidence="1">Uncharacterized protein</fullName>
    </submittedName>
</protein>
<dbReference type="Proteomes" id="UP000017836">
    <property type="component" value="Unassembled WGS sequence"/>
</dbReference>
<accession>W1PI54</accession>
<proteinExistence type="predicted"/>
<gene>
    <name evidence="1" type="ORF">AMTR_s00155p00049720</name>
</gene>
<dbReference type="Gene3D" id="1.10.8.430">
    <property type="entry name" value="Helical domain of apoptotic protease-activating factors"/>
    <property type="match status" value="1"/>
</dbReference>
<dbReference type="EMBL" id="KI393623">
    <property type="protein sequence ID" value="ERN07668.1"/>
    <property type="molecule type" value="Genomic_DNA"/>
</dbReference>
<evidence type="ECO:0000313" key="2">
    <source>
        <dbReference type="Proteomes" id="UP000017836"/>
    </source>
</evidence>
<dbReference type="AlphaFoldDB" id="W1PI54"/>